<evidence type="ECO:0000313" key="3">
    <source>
        <dbReference type="Proteomes" id="UP000321798"/>
    </source>
</evidence>
<gene>
    <name evidence="2" type="ORF">CSO01_03570</name>
</gene>
<feature type="transmembrane region" description="Helical" evidence="1">
    <location>
        <begin position="12"/>
        <end position="33"/>
    </location>
</feature>
<keyword evidence="1" id="KW-0812">Transmembrane</keyword>
<organism evidence="2 3">
    <name type="scientific">Cellulomonas soli</name>
    <dbReference type="NCBI Taxonomy" id="931535"/>
    <lineage>
        <taxon>Bacteria</taxon>
        <taxon>Bacillati</taxon>
        <taxon>Actinomycetota</taxon>
        <taxon>Actinomycetes</taxon>
        <taxon>Micrococcales</taxon>
        <taxon>Cellulomonadaceae</taxon>
        <taxon>Cellulomonas</taxon>
    </lineage>
</organism>
<dbReference type="AlphaFoldDB" id="A0A512P938"/>
<feature type="transmembrane region" description="Helical" evidence="1">
    <location>
        <begin position="132"/>
        <end position="159"/>
    </location>
</feature>
<name>A0A512P938_9CELL</name>
<keyword evidence="3" id="KW-1185">Reference proteome</keyword>
<protein>
    <recommendedName>
        <fullName evidence="4">Aromatic ring-opening dioxygenase LigA</fullName>
    </recommendedName>
</protein>
<proteinExistence type="predicted"/>
<sequence length="181" mass="18761">MQGKKSIAKLFGLLTIIAGVIFVVAGGVTWGAVASNLKAEQIYVSDDADAFAGQLVDTPWEAFSQAAIINHHAMTATGDRTYAELGAEISTLKDQLTADGASDDEIAENSDVVELTGLRTTVMTASFLRASLFTSVVAFGVAFLVVGLGVVFLIVGWALRSLGISVEGEKAPVAEPVAASV</sequence>
<dbReference type="EMBL" id="BKAL01000001">
    <property type="protein sequence ID" value="GEP67642.1"/>
    <property type="molecule type" value="Genomic_DNA"/>
</dbReference>
<evidence type="ECO:0008006" key="4">
    <source>
        <dbReference type="Google" id="ProtNLM"/>
    </source>
</evidence>
<accession>A0A512P938</accession>
<comment type="caution">
    <text evidence="2">The sequence shown here is derived from an EMBL/GenBank/DDBJ whole genome shotgun (WGS) entry which is preliminary data.</text>
</comment>
<evidence type="ECO:0000313" key="2">
    <source>
        <dbReference type="EMBL" id="GEP67642.1"/>
    </source>
</evidence>
<reference evidence="2 3" key="1">
    <citation type="submission" date="2019-07" db="EMBL/GenBank/DDBJ databases">
        <title>Whole genome shotgun sequence of Cellulomonas soli NBRC 109434.</title>
        <authorList>
            <person name="Hosoyama A."/>
            <person name="Uohara A."/>
            <person name="Ohji S."/>
            <person name="Ichikawa N."/>
        </authorList>
    </citation>
    <scope>NUCLEOTIDE SEQUENCE [LARGE SCALE GENOMIC DNA]</scope>
    <source>
        <strain evidence="2 3">NBRC 109434</strain>
    </source>
</reference>
<evidence type="ECO:0000256" key="1">
    <source>
        <dbReference type="SAM" id="Phobius"/>
    </source>
</evidence>
<keyword evidence="1" id="KW-0472">Membrane</keyword>
<dbReference type="Proteomes" id="UP000321798">
    <property type="component" value="Unassembled WGS sequence"/>
</dbReference>
<keyword evidence="1" id="KW-1133">Transmembrane helix</keyword>